<proteinExistence type="predicted"/>
<dbReference type="Proteomes" id="UP000182649">
    <property type="component" value="Unassembled WGS sequence"/>
</dbReference>
<protein>
    <submittedName>
        <fullName evidence="1">Uncharacterized protein</fullName>
    </submittedName>
</protein>
<reference evidence="1 2" key="1">
    <citation type="submission" date="2016-10" db="EMBL/GenBank/DDBJ databases">
        <authorList>
            <person name="de Groot N.N."/>
        </authorList>
    </citation>
    <scope>NUCLEOTIDE SEQUENCE [LARGE SCALE GENOMIC DNA]</scope>
    <source>
        <strain evidence="1 2">Nl14</strain>
    </source>
</reference>
<organism evidence="1 2">
    <name type="scientific">Nitrosospira multiformis</name>
    <dbReference type="NCBI Taxonomy" id="1231"/>
    <lineage>
        <taxon>Bacteria</taxon>
        <taxon>Pseudomonadati</taxon>
        <taxon>Pseudomonadota</taxon>
        <taxon>Betaproteobacteria</taxon>
        <taxon>Nitrosomonadales</taxon>
        <taxon>Nitrosomonadaceae</taxon>
        <taxon>Nitrosospira</taxon>
    </lineage>
</organism>
<name>A0A1I7FT26_9PROT</name>
<evidence type="ECO:0000313" key="1">
    <source>
        <dbReference type="EMBL" id="SFU39369.1"/>
    </source>
</evidence>
<gene>
    <name evidence="1" type="ORF">SAMN05216417_102194</name>
</gene>
<sequence length="38" mass="4273">MKIEVGIATNPRRFNFRATLIQGEGQEELSLHSIKNSS</sequence>
<accession>A0A1I7FT26</accession>
<dbReference type="AlphaFoldDB" id="A0A1I7FT26"/>
<evidence type="ECO:0000313" key="2">
    <source>
        <dbReference type="Proteomes" id="UP000182649"/>
    </source>
</evidence>
<dbReference type="EMBL" id="FPBZ01000002">
    <property type="protein sequence ID" value="SFU39369.1"/>
    <property type="molecule type" value="Genomic_DNA"/>
</dbReference>